<evidence type="ECO:0000313" key="2">
    <source>
        <dbReference type="EMBL" id="MEA5402553.1"/>
    </source>
</evidence>
<dbReference type="Proteomes" id="UP001303899">
    <property type="component" value="Unassembled WGS sequence"/>
</dbReference>
<dbReference type="EMBL" id="JAYGIL010000006">
    <property type="protein sequence ID" value="MEA5402553.1"/>
    <property type="molecule type" value="Genomic_DNA"/>
</dbReference>
<evidence type="ECO:0000313" key="3">
    <source>
        <dbReference type="Proteomes" id="UP001303899"/>
    </source>
</evidence>
<gene>
    <name evidence="2" type="ORF">VB776_06485</name>
</gene>
<sequence>MADVIHFGLNPPDNSGNWVKGLGNTWLPKTLGGSTFTVPSGFQNDTYFTGLLSPTVYSQTLDKLTVNNINNAKAKAKEFGDTAVGGFLNQVLLYGSQFVELATKAKVLINPTLPISYENLDKEALAKANEQGVFDKTYVGTGYRSNNGNNSNGQTNSAFLGIDFSKPLTWVVILVVVIGIKMIFFSQNPEYRPVEVTRRI</sequence>
<protein>
    <submittedName>
        <fullName evidence="2">Uncharacterized protein</fullName>
    </submittedName>
</protein>
<accession>A0ABU5S238</accession>
<proteinExistence type="predicted"/>
<organism evidence="2 3">
    <name type="scientific">Arcicella gelida</name>
    <dbReference type="NCBI Taxonomy" id="2984195"/>
    <lineage>
        <taxon>Bacteria</taxon>
        <taxon>Pseudomonadati</taxon>
        <taxon>Bacteroidota</taxon>
        <taxon>Cytophagia</taxon>
        <taxon>Cytophagales</taxon>
        <taxon>Flectobacillaceae</taxon>
        <taxon>Arcicella</taxon>
    </lineage>
</organism>
<reference evidence="2 3" key="1">
    <citation type="submission" date="2023-12" db="EMBL/GenBank/DDBJ databases">
        <title>Novel species of the genus Arcicella isolated from rivers.</title>
        <authorList>
            <person name="Lu H."/>
        </authorList>
    </citation>
    <scope>NUCLEOTIDE SEQUENCE [LARGE SCALE GENOMIC DNA]</scope>
    <source>
        <strain evidence="2 3">DC2W</strain>
    </source>
</reference>
<keyword evidence="3" id="KW-1185">Reference proteome</keyword>
<comment type="caution">
    <text evidence="2">The sequence shown here is derived from an EMBL/GenBank/DDBJ whole genome shotgun (WGS) entry which is preliminary data.</text>
</comment>
<dbReference type="RefSeq" id="WP_323327202.1">
    <property type="nucleotide sequence ID" value="NZ_JAYGIL010000006.1"/>
</dbReference>
<keyword evidence="1" id="KW-1133">Transmembrane helix</keyword>
<keyword evidence="1" id="KW-0812">Transmembrane</keyword>
<feature type="transmembrane region" description="Helical" evidence="1">
    <location>
        <begin position="167"/>
        <end position="185"/>
    </location>
</feature>
<evidence type="ECO:0000256" key="1">
    <source>
        <dbReference type="SAM" id="Phobius"/>
    </source>
</evidence>
<keyword evidence="1" id="KW-0472">Membrane</keyword>
<name>A0ABU5S238_9BACT</name>